<evidence type="ECO:0000256" key="2">
    <source>
        <dbReference type="ARBA" id="ARBA00003213"/>
    </source>
</evidence>
<dbReference type="PANTHER" id="PTHR11088">
    <property type="entry name" value="TRNA DIMETHYLALLYLTRANSFERASE"/>
    <property type="match status" value="1"/>
</dbReference>
<comment type="cofactor">
    <cofactor evidence="1 10">
        <name>Mg(2+)</name>
        <dbReference type="ChEBI" id="CHEBI:18420"/>
    </cofactor>
</comment>
<dbReference type="SUPFAM" id="SSF52540">
    <property type="entry name" value="P-loop containing nucleoside triphosphate hydrolases"/>
    <property type="match status" value="2"/>
</dbReference>
<dbReference type="EC" id="2.5.1.75" evidence="10"/>
<evidence type="ECO:0000313" key="15">
    <source>
        <dbReference type="Proteomes" id="UP000544222"/>
    </source>
</evidence>
<comment type="caution">
    <text evidence="14">The sequence shown here is derived from an EMBL/GenBank/DDBJ whole genome shotgun (WGS) entry which is preliminary data.</text>
</comment>
<dbReference type="Gene3D" id="3.40.50.300">
    <property type="entry name" value="P-loop containing nucleotide triphosphate hydrolases"/>
    <property type="match status" value="1"/>
</dbReference>
<proteinExistence type="inferred from homology"/>
<evidence type="ECO:0000256" key="9">
    <source>
        <dbReference type="ARBA" id="ARBA00049563"/>
    </source>
</evidence>
<keyword evidence="6 10" id="KW-0547">Nucleotide-binding</keyword>
<organism evidence="14 15">
    <name type="scientific">Microbacter margulisiae</name>
    <dbReference type="NCBI Taxonomy" id="1350067"/>
    <lineage>
        <taxon>Bacteria</taxon>
        <taxon>Pseudomonadati</taxon>
        <taxon>Bacteroidota</taxon>
        <taxon>Bacteroidia</taxon>
        <taxon>Bacteroidales</taxon>
        <taxon>Porphyromonadaceae</taxon>
        <taxon>Microbacter</taxon>
    </lineage>
</organism>
<evidence type="ECO:0000256" key="3">
    <source>
        <dbReference type="ARBA" id="ARBA00005842"/>
    </source>
</evidence>
<feature type="binding site" evidence="10">
    <location>
        <begin position="11"/>
        <end position="16"/>
    </location>
    <ligand>
        <name>substrate</name>
    </ligand>
</feature>
<accession>A0A7W5H159</accession>
<dbReference type="HAMAP" id="MF_00185">
    <property type="entry name" value="IPP_trans"/>
    <property type="match status" value="1"/>
</dbReference>
<evidence type="ECO:0000256" key="10">
    <source>
        <dbReference type="HAMAP-Rule" id="MF_00185"/>
    </source>
</evidence>
<sequence length="309" mass="35832">MHTLLVLLGPTGIGKTELSLHLAKYYNAPILSSDSRQFYRELNIGTAKPTPEQLLRASHYFINTHSILDNYNAGQYEIDVINILPDLFANSNYAMLVGGSMLYIEAVCHGIDDLPTIDPEIRQYIKQIYLENGVEGIRSLLKKLDVTYYNQVDLKNSQRIMHALEICIMTNQPYSALRTQTNKTRPFQIIKIGLNRPREELYERINKRVDEMISQGLETEVRSLYPYKQRNPLNTVGYKEFFDYFDGHYTYTEAIDKIKQHSRNYAKKQLSWFNRDASVRWFHPDDALAIINYINSFNGNIGDIKQTGE</sequence>
<name>A0A7W5H159_9PORP</name>
<evidence type="ECO:0000256" key="12">
    <source>
        <dbReference type="RuleBase" id="RU003784"/>
    </source>
</evidence>
<dbReference type="InterPro" id="IPR039657">
    <property type="entry name" value="Dimethylallyltransferase"/>
</dbReference>
<dbReference type="NCBIfam" id="TIGR00174">
    <property type="entry name" value="miaA"/>
    <property type="match status" value="1"/>
</dbReference>
<feature type="region of interest" description="Interaction with substrate tRNA" evidence="10">
    <location>
        <begin position="34"/>
        <end position="37"/>
    </location>
</feature>
<keyword evidence="15" id="KW-1185">Reference proteome</keyword>
<comment type="caution">
    <text evidence="10">Lacks conserved residue(s) required for the propagation of feature annotation.</text>
</comment>
<dbReference type="PANTHER" id="PTHR11088:SF60">
    <property type="entry name" value="TRNA DIMETHYLALLYLTRANSFERASE"/>
    <property type="match status" value="1"/>
</dbReference>
<dbReference type="AlphaFoldDB" id="A0A7W5H159"/>
<reference evidence="14 15" key="1">
    <citation type="submission" date="2020-08" db="EMBL/GenBank/DDBJ databases">
        <title>Genomic Encyclopedia of Type Strains, Phase IV (KMG-IV): sequencing the most valuable type-strain genomes for metagenomic binning, comparative biology and taxonomic classification.</title>
        <authorList>
            <person name="Goeker M."/>
        </authorList>
    </citation>
    <scope>NUCLEOTIDE SEQUENCE [LARGE SCALE GENOMIC DNA]</scope>
    <source>
        <strain evidence="14 15">DSM 27471</strain>
    </source>
</reference>
<feature type="binding site" evidence="10">
    <location>
        <begin position="9"/>
        <end position="16"/>
    </location>
    <ligand>
        <name>ATP</name>
        <dbReference type="ChEBI" id="CHEBI:30616"/>
    </ligand>
</feature>
<evidence type="ECO:0000256" key="13">
    <source>
        <dbReference type="RuleBase" id="RU003785"/>
    </source>
</evidence>
<comment type="catalytic activity">
    <reaction evidence="9 10 11">
        <text>adenosine(37) in tRNA + dimethylallyl diphosphate = N(6)-dimethylallyladenosine(37) in tRNA + diphosphate</text>
        <dbReference type="Rhea" id="RHEA:26482"/>
        <dbReference type="Rhea" id="RHEA-COMP:10162"/>
        <dbReference type="Rhea" id="RHEA-COMP:10375"/>
        <dbReference type="ChEBI" id="CHEBI:33019"/>
        <dbReference type="ChEBI" id="CHEBI:57623"/>
        <dbReference type="ChEBI" id="CHEBI:74411"/>
        <dbReference type="ChEBI" id="CHEBI:74415"/>
        <dbReference type="EC" id="2.5.1.75"/>
    </reaction>
</comment>
<gene>
    <name evidence="10" type="primary">miaA</name>
    <name evidence="14" type="ORF">FHX64_000528</name>
</gene>
<dbReference type="InterPro" id="IPR018022">
    <property type="entry name" value="IPT"/>
</dbReference>
<comment type="function">
    <text evidence="2 10 12">Catalyzes the transfer of a dimethylallyl group onto the adenine at position 37 in tRNAs that read codons beginning with uridine, leading to the formation of N6-(dimethylallyl)adenosine (i(6)A).</text>
</comment>
<keyword evidence="8 10" id="KW-0460">Magnesium</keyword>
<evidence type="ECO:0000256" key="6">
    <source>
        <dbReference type="ARBA" id="ARBA00022741"/>
    </source>
</evidence>
<dbReference type="RefSeq" id="WP_183412270.1">
    <property type="nucleotide sequence ID" value="NZ_JACHYB010000001.1"/>
</dbReference>
<dbReference type="InterPro" id="IPR027417">
    <property type="entry name" value="P-loop_NTPase"/>
</dbReference>
<evidence type="ECO:0000256" key="11">
    <source>
        <dbReference type="RuleBase" id="RU003783"/>
    </source>
</evidence>
<keyword evidence="5 10" id="KW-0819">tRNA processing</keyword>
<comment type="similarity">
    <text evidence="3 10 13">Belongs to the IPP transferase family.</text>
</comment>
<feature type="site" description="Interaction with substrate tRNA" evidence="10">
    <location>
        <position position="122"/>
    </location>
</feature>
<dbReference type="GO" id="GO:0006400">
    <property type="term" value="P:tRNA modification"/>
    <property type="evidence" value="ECO:0007669"/>
    <property type="project" value="TreeGrafter"/>
</dbReference>
<dbReference type="Pfam" id="PF01715">
    <property type="entry name" value="IPPT"/>
    <property type="match status" value="1"/>
</dbReference>
<evidence type="ECO:0000313" key="14">
    <source>
        <dbReference type="EMBL" id="MBB3186365.1"/>
    </source>
</evidence>
<evidence type="ECO:0000256" key="1">
    <source>
        <dbReference type="ARBA" id="ARBA00001946"/>
    </source>
</evidence>
<feature type="site" description="Interaction with substrate tRNA" evidence="10">
    <location>
        <position position="100"/>
    </location>
</feature>
<evidence type="ECO:0000256" key="4">
    <source>
        <dbReference type="ARBA" id="ARBA00022679"/>
    </source>
</evidence>
<dbReference type="Gene3D" id="1.10.20.140">
    <property type="match status" value="1"/>
</dbReference>
<protein>
    <recommendedName>
        <fullName evidence="10">tRNA dimethylallyltransferase</fullName>
        <ecNumber evidence="10">2.5.1.75</ecNumber>
    </recommendedName>
    <alternativeName>
        <fullName evidence="10">Dimethylallyl diphosphate:tRNA dimethylallyltransferase</fullName>
        <shortName evidence="10">DMAPP:tRNA dimethylallyltransferase</shortName>
        <shortName evidence="10">DMATase</shortName>
    </alternativeName>
    <alternativeName>
        <fullName evidence="10">Isopentenyl-diphosphate:tRNA isopentenyltransferase</fullName>
        <shortName evidence="10">IPP transferase</shortName>
        <shortName evidence="10">IPPT</shortName>
        <shortName evidence="10">IPTase</shortName>
    </alternativeName>
</protein>
<dbReference type="GO" id="GO:0052381">
    <property type="term" value="F:tRNA dimethylallyltransferase activity"/>
    <property type="evidence" value="ECO:0007669"/>
    <property type="project" value="UniProtKB-UniRule"/>
</dbReference>
<evidence type="ECO:0000256" key="5">
    <source>
        <dbReference type="ARBA" id="ARBA00022694"/>
    </source>
</evidence>
<keyword evidence="4 10" id="KW-0808">Transferase</keyword>
<evidence type="ECO:0000256" key="8">
    <source>
        <dbReference type="ARBA" id="ARBA00022842"/>
    </source>
</evidence>
<dbReference type="Proteomes" id="UP000544222">
    <property type="component" value="Unassembled WGS sequence"/>
</dbReference>
<dbReference type="GO" id="GO:0005524">
    <property type="term" value="F:ATP binding"/>
    <property type="evidence" value="ECO:0007669"/>
    <property type="project" value="UniProtKB-UniRule"/>
</dbReference>
<evidence type="ECO:0000256" key="7">
    <source>
        <dbReference type="ARBA" id="ARBA00022840"/>
    </source>
</evidence>
<dbReference type="EMBL" id="JACHYB010000001">
    <property type="protein sequence ID" value="MBB3186365.1"/>
    <property type="molecule type" value="Genomic_DNA"/>
</dbReference>
<keyword evidence="7 10" id="KW-0067">ATP-binding</keyword>
<comment type="subunit">
    <text evidence="10">Monomer.</text>
</comment>